<dbReference type="Gene3D" id="2.60.40.10">
    <property type="entry name" value="Immunoglobulins"/>
    <property type="match status" value="1"/>
</dbReference>
<dbReference type="GO" id="GO:0005737">
    <property type="term" value="C:cytoplasm"/>
    <property type="evidence" value="ECO:0007669"/>
    <property type="project" value="UniProtKB-SubCell"/>
</dbReference>
<evidence type="ECO:0000313" key="6">
    <source>
        <dbReference type="EMBL" id="PSL00056.1"/>
    </source>
</evidence>
<dbReference type="GO" id="GO:0005506">
    <property type="term" value="F:iron ion binding"/>
    <property type="evidence" value="ECO:0007669"/>
    <property type="project" value="InterPro"/>
</dbReference>
<evidence type="ECO:0000256" key="2">
    <source>
        <dbReference type="ARBA" id="ARBA00022490"/>
    </source>
</evidence>
<evidence type="ECO:0000313" key="7">
    <source>
        <dbReference type="Proteomes" id="UP000240542"/>
    </source>
</evidence>
<organism evidence="6 7">
    <name type="scientific">Murinocardiopsis flavida</name>
    <dbReference type="NCBI Taxonomy" id="645275"/>
    <lineage>
        <taxon>Bacteria</taxon>
        <taxon>Bacillati</taxon>
        <taxon>Actinomycetota</taxon>
        <taxon>Actinomycetes</taxon>
        <taxon>Streptosporangiales</taxon>
        <taxon>Nocardiopsidaceae</taxon>
        <taxon>Murinocardiopsis</taxon>
    </lineage>
</organism>
<proteinExistence type="inferred from homology"/>
<evidence type="ECO:0000256" key="3">
    <source>
        <dbReference type="ARBA" id="ARBA00022801"/>
    </source>
</evidence>
<name>A0A2P8DS61_9ACTN</name>
<keyword evidence="3" id="KW-0378">Hydrolase</keyword>
<dbReference type="InterPro" id="IPR014756">
    <property type="entry name" value="Ig_E-set"/>
</dbReference>
<comment type="similarity">
    <text evidence="4">Belongs to the Fes family.</text>
</comment>
<dbReference type="Pfam" id="PF00756">
    <property type="entry name" value="Esterase"/>
    <property type="match status" value="1"/>
</dbReference>
<protein>
    <submittedName>
        <fullName evidence="6">Enterochelin esterase family protein</fullName>
    </submittedName>
</protein>
<evidence type="ECO:0000259" key="5">
    <source>
        <dbReference type="Pfam" id="PF11806"/>
    </source>
</evidence>
<dbReference type="GO" id="GO:0006826">
    <property type="term" value="P:iron ion transport"/>
    <property type="evidence" value="ECO:0007669"/>
    <property type="project" value="InterPro"/>
</dbReference>
<dbReference type="Proteomes" id="UP000240542">
    <property type="component" value="Unassembled WGS sequence"/>
</dbReference>
<sequence>MVVAESPGVAGLAAHPAALPRFWAGVAERGTPLLEPAGPGRHTATFLWRGDAATTNVLLLANRLADRDDLAPSLMRHVPGTDVWHLTYLLPDDYRGSYQIAVDEAAHTEPPDNAYWQRLMAAARTDPFNPRTLPTGRSGRASSIMELPDAPVQPWNAPSGAPEGEVVEHRFTSEILGNERSLWVYRPRPGGAIAATAGTDGTDDGTGGLPLLVLLDGNLWFPLLDFRHTTDNLIAAGRIPPMLVVGVDAIDVPTRRRELGGDPRFRGFLRTELMPWARRRLGATRDPAQTVVAGQSFGALAGLDAPDLFGGVLCQSPSLWRAPETVDAYAAADTRLRLHLSVGRYEGAMVADTRALTGVLRDRGIEVTHTEYTGGHDFVCWRGCMAEGLAALASRPTR</sequence>
<dbReference type="SUPFAM" id="SSF81296">
    <property type="entry name" value="E set domains"/>
    <property type="match status" value="1"/>
</dbReference>
<dbReference type="SUPFAM" id="SSF53474">
    <property type="entry name" value="alpha/beta-Hydrolases"/>
    <property type="match status" value="1"/>
</dbReference>
<comment type="subcellular location">
    <subcellularLocation>
        <location evidence="1">Cytoplasm</location>
    </subcellularLocation>
</comment>
<evidence type="ECO:0000256" key="4">
    <source>
        <dbReference type="ARBA" id="ARBA00024201"/>
    </source>
</evidence>
<accession>A0A2P8DS61</accession>
<dbReference type="InterPro" id="IPR021764">
    <property type="entry name" value="Enterochelin_esterase_N"/>
</dbReference>
<dbReference type="InterPro" id="IPR050583">
    <property type="entry name" value="Mycobacterial_A85_antigen"/>
</dbReference>
<dbReference type="PANTHER" id="PTHR48098:SF3">
    <property type="entry name" value="IRON(III) ENTEROBACTIN ESTERASE"/>
    <property type="match status" value="1"/>
</dbReference>
<dbReference type="NCBIfam" id="NF007758">
    <property type="entry name" value="PRK10439.1"/>
    <property type="match status" value="1"/>
</dbReference>
<dbReference type="InterPro" id="IPR000801">
    <property type="entry name" value="Esterase-like"/>
</dbReference>
<dbReference type="Pfam" id="PF11806">
    <property type="entry name" value="Enterochelin_N"/>
    <property type="match status" value="1"/>
</dbReference>
<evidence type="ECO:0000256" key="1">
    <source>
        <dbReference type="ARBA" id="ARBA00004496"/>
    </source>
</evidence>
<keyword evidence="2" id="KW-0963">Cytoplasm</keyword>
<dbReference type="InterPro" id="IPR029058">
    <property type="entry name" value="AB_hydrolase_fold"/>
</dbReference>
<dbReference type="AlphaFoldDB" id="A0A2P8DS61"/>
<comment type="caution">
    <text evidence="6">The sequence shown here is derived from an EMBL/GenBank/DDBJ whole genome shotgun (WGS) entry which is preliminary data.</text>
</comment>
<feature type="domain" description="Enterochelin esterase N-terminal" evidence="5">
    <location>
        <begin position="45"/>
        <end position="155"/>
    </location>
</feature>
<dbReference type="InterPro" id="IPR013783">
    <property type="entry name" value="Ig-like_fold"/>
</dbReference>
<dbReference type="Gene3D" id="3.40.50.1820">
    <property type="entry name" value="alpha/beta hydrolase"/>
    <property type="match status" value="1"/>
</dbReference>
<dbReference type="EMBL" id="PYGA01000002">
    <property type="protein sequence ID" value="PSL00056.1"/>
    <property type="molecule type" value="Genomic_DNA"/>
</dbReference>
<reference evidence="6 7" key="1">
    <citation type="submission" date="2018-03" db="EMBL/GenBank/DDBJ databases">
        <title>Genomic Encyclopedia of Archaeal and Bacterial Type Strains, Phase II (KMG-II): from individual species to whole genera.</title>
        <authorList>
            <person name="Goeker M."/>
        </authorList>
    </citation>
    <scope>NUCLEOTIDE SEQUENCE [LARGE SCALE GENOMIC DNA]</scope>
    <source>
        <strain evidence="6 7">DSM 45312</strain>
    </source>
</reference>
<gene>
    <name evidence="6" type="ORF">CLV63_102182</name>
</gene>
<dbReference type="GO" id="GO:0008849">
    <property type="term" value="F:enterochelin esterase activity"/>
    <property type="evidence" value="ECO:0007669"/>
    <property type="project" value="InterPro"/>
</dbReference>
<dbReference type="PANTHER" id="PTHR48098">
    <property type="entry name" value="ENTEROCHELIN ESTERASE-RELATED"/>
    <property type="match status" value="1"/>
</dbReference>
<dbReference type="GO" id="GO:0005975">
    <property type="term" value="P:carbohydrate metabolic process"/>
    <property type="evidence" value="ECO:0007669"/>
    <property type="project" value="UniProtKB-ARBA"/>
</dbReference>
<keyword evidence="7" id="KW-1185">Reference proteome</keyword>